<accession>K9WE13</accession>
<evidence type="ECO:0000313" key="2">
    <source>
        <dbReference type="EMBL" id="AFZ18473.1"/>
    </source>
</evidence>
<keyword evidence="1" id="KW-0812">Transmembrane</keyword>
<dbReference type="KEGG" id="mic:Mic7113_2687"/>
<feature type="transmembrane region" description="Helical" evidence="1">
    <location>
        <begin position="37"/>
        <end position="57"/>
    </location>
</feature>
<dbReference type="HOGENOM" id="CLU_2880882_0_0_3"/>
<evidence type="ECO:0000313" key="3">
    <source>
        <dbReference type="Proteomes" id="UP000010471"/>
    </source>
</evidence>
<gene>
    <name evidence="2" type="ORF">Mic7113_2687</name>
</gene>
<dbReference type="EMBL" id="CP003630">
    <property type="protein sequence ID" value="AFZ18473.1"/>
    <property type="molecule type" value="Genomic_DNA"/>
</dbReference>
<dbReference type="RefSeq" id="WP_015182622.1">
    <property type="nucleotide sequence ID" value="NC_019738.1"/>
</dbReference>
<reference evidence="2 3" key="1">
    <citation type="submission" date="2012-06" db="EMBL/GenBank/DDBJ databases">
        <title>Finished chromosome of genome of Microcoleus sp. PCC 7113.</title>
        <authorList>
            <consortium name="US DOE Joint Genome Institute"/>
            <person name="Gugger M."/>
            <person name="Coursin T."/>
            <person name="Rippka R."/>
            <person name="Tandeau De Marsac N."/>
            <person name="Huntemann M."/>
            <person name="Wei C.-L."/>
            <person name="Han J."/>
            <person name="Detter J.C."/>
            <person name="Han C."/>
            <person name="Tapia R."/>
            <person name="Chen A."/>
            <person name="Kyrpides N."/>
            <person name="Mavromatis K."/>
            <person name="Markowitz V."/>
            <person name="Szeto E."/>
            <person name="Ivanova N."/>
            <person name="Pagani I."/>
            <person name="Pati A."/>
            <person name="Goodwin L."/>
            <person name="Nordberg H.P."/>
            <person name="Cantor M.N."/>
            <person name="Hua S.X."/>
            <person name="Woyke T."/>
            <person name="Kerfeld C.A."/>
        </authorList>
    </citation>
    <scope>NUCLEOTIDE SEQUENCE [LARGE SCALE GENOMIC DNA]</scope>
    <source>
        <strain evidence="2 3">PCC 7113</strain>
    </source>
</reference>
<keyword evidence="1" id="KW-0472">Membrane</keyword>
<protein>
    <submittedName>
        <fullName evidence="2">Uncharacterized protein</fullName>
    </submittedName>
</protein>
<dbReference type="Proteomes" id="UP000010471">
    <property type="component" value="Chromosome"/>
</dbReference>
<keyword evidence="3" id="KW-1185">Reference proteome</keyword>
<evidence type="ECO:0000256" key="1">
    <source>
        <dbReference type="SAM" id="Phobius"/>
    </source>
</evidence>
<organism evidence="2 3">
    <name type="scientific">Allocoleopsis franciscana PCC 7113</name>
    <dbReference type="NCBI Taxonomy" id="1173027"/>
    <lineage>
        <taxon>Bacteria</taxon>
        <taxon>Bacillati</taxon>
        <taxon>Cyanobacteriota</taxon>
        <taxon>Cyanophyceae</taxon>
        <taxon>Coleofasciculales</taxon>
        <taxon>Coleofasciculaceae</taxon>
        <taxon>Allocoleopsis</taxon>
        <taxon>Allocoleopsis franciscana</taxon>
    </lineage>
</organism>
<proteinExistence type="predicted"/>
<name>K9WE13_9CYAN</name>
<sequence>MFLASLVVAYLMAITYYFITWLERFTPDSPLSLQEASAVVIDIFIAALLWPLVAPIANVHYFE</sequence>
<keyword evidence="1" id="KW-1133">Transmembrane helix</keyword>
<dbReference type="AlphaFoldDB" id="K9WE13"/>